<dbReference type="Proteomes" id="UP001495910">
    <property type="component" value="Unassembled WGS sequence"/>
</dbReference>
<evidence type="ECO:0000313" key="8">
    <source>
        <dbReference type="EMBL" id="MEM4989510.1"/>
    </source>
</evidence>
<evidence type="ECO:0000256" key="2">
    <source>
        <dbReference type="ARBA" id="ARBA00022670"/>
    </source>
</evidence>
<gene>
    <name evidence="8" type="ORF">V8G57_19140</name>
</gene>
<proteinExistence type="inferred from homology"/>
<organism evidence="8 9">
    <name type="scientific">Collimonas rhizosphaerae</name>
    <dbReference type="NCBI Taxonomy" id="3126357"/>
    <lineage>
        <taxon>Bacteria</taxon>
        <taxon>Pseudomonadati</taxon>
        <taxon>Pseudomonadota</taxon>
        <taxon>Betaproteobacteria</taxon>
        <taxon>Burkholderiales</taxon>
        <taxon>Oxalobacteraceae</taxon>
        <taxon>Collimonas</taxon>
    </lineage>
</organism>
<feature type="signal peptide" evidence="5">
    <location>
        <begin position="1"/>
        <end position="28"/>
    </location>
</feature>
<dbReference type="InterPro" id="IPR027017">
    <property type="entry name" value="P60_peptidase_YkfC"/>
</dbReference>
<comment type="caution">
    <text evidence="8">The sequence shown here is derived from an EMBL/GenBank/DDBJ whole genome shotgun (WGS) entry which is preliminary data.</text>
</comment>
<feature type="domain" description="SH3b1" evidence="7">
    <location>
        <begin position="172"/>
        <end position="211"/>
    </location>
</feature>
<keyword evidence="3" id="KW-0378">Hydrolase</keyword>
<keyword evidence="9" id="KW-1185">Reference proteome</keyword>
<evidence type="ECO:0000313" key="9">
    <source>
        <dbReference type="Proteomes" id="UP001495910"/>
    </source>
</evidence>
<evidence type="ECO:0000256" key="4">
    <source>
        <dbReference type="ARBA" id="ARBA00022807"/>
    </source>
</evidence>
<sequence length="471" mass="51054">MTLTRPRRSVFHGFVFPLLFCIAATAAAQNNKLAIPPSGVIGFDQAMLVPDYWIARAPSPDKVLMSRQQIDDLNARTFAADPAMHDLAKVGPALSREQVLLWLKDAAEPLTKPLVDAAGNAIPKAAMEAIEANIGADRIPATTPTRYGLSVRRAQLRTYPTSLQAFPSKDLLDFESFQGGTLFPGDPVVVAHASADGQWLLVLSEQAPAWVARADIAEGAAAEVFAYAGKQPFRVVTGDKVRTVFTPEAPEVSELQLDMGVRVPLARLAEGEPVNGQGSYVSWTVDLPVRREDGSLAFKAALLQKIKDTSPEYLPLTKANIIRQGFKFLGERYGWGHLYNARDCSGFTGEVYRSMGIILPPNSGAQGRSPALQQRVFSASDSHQARVEAVLAAQVGDLVVVPGHVLMILGQVNGEPYVMQDVPYAVFRDPAGKVRMTKLNQVSVTPLLPLLADEQHLYVDAMTSLVHVVAR</sequence>
<reference evidence="8 9" key="1">
    <citation type="submission" date="2024-02" db="EMBL/GenBank/DDBJ databases">
        <title>Draft genome sequence of Collimonas sp. strain H4R21, an effective mineral-weathering bacterial strain isolated from the beech rhizosphere.</title>
        <authorList>
            <person name="Morin E."/>
            <person name="Uroz S."/>
            <person name="Leveau J.H.J."/>
            <person name="Kumar R."/>
            <person name="Rey M.W."/>
            <person name="Pham J."/>
        </authorList>
    </citation>
    <scope>NUCLEOTIDE SEQUENCE [LARGE SCALE GENOMIC DNA]</scope>
    <source>
        <strain evidence="8 9">H4R21</strain>
    </source>
</reference>
<evidence type="ECO:0000259" key="7">
    <source>
        <dbReference type="Pfam" id="PF12913"/>
    </source>
</evidence>
<feature type="domain" description="NlpC/P60" evidence="6">
    <location>
        <begin position="330"/>
        <end position="411"/>
    </location>
</feature>
<accession>A0ABU9PZW0</accession>
<dbReference type="Gene3D" id="3.90.1720.10">
    <property type="entry name" value="endopeptidase domain like (from Nostoc punctiforme)"/>
    <property type="match status" value="1"/>
</dbReference>
<dbReference type="PIRSF" id="PIRSF019015">
    <property type="entry name" value="P60_peptidase_YkfC"/>
    <property type="match status" value="1"/>
</dbReference>
<protein>
    <submittedName>
        <fullName evidence="8">SH3 domain-containing protein</fullName>
    </submittedName>
</protein>
<comment type="similarity">
    <text evidence="1">Belongs to the peptidase C40 family.</text>
</comment>
<dbReference type="SUPFAM" id="SSF54001">
    <property type="entry name" value="Cysteine proteinases"/>
    <property type="match status" value="1"/>
</dbReference>
<dbReference type="EMBL" id="JBANDC010000015">
    <property type="protein sequence ID" value="MEM4989510.1"/>
    <property type="molecule type" value="Genomic_DNA"/>
</dbReference>
<feature type="chain" id="PRO_5046474133" evidence="5">
    <location>
        <begin position="29"/>
        <end position="471"/>
    </location>
</feature>
<keyword evidence="5" id="KW-0732">Signal</keyword>
<evidence type="ECO:0000259" key="6">
    <source>
        <dbReference type="Pfam" id="PF00877"/>
    </source>
</evidence>
<name>A0ABU9PZW0_9BURK</name>
<dbReference type="InterPro" id="IPR039439">
    <property type="entry name" value="SH3b1_dom"/>
</dbReference>
<keyword evidence="4" id="KW-0788">Thiol protease</keyword>
<dbReference type="RefSeq" id="WP_342830777.1">
    <property type="nucleotide sequence ID" value="NZ_JBANDC010000015.1"/>
</dbReference>
<dbReference type="InterPro" id="IPR038765">
    <property type="entry name" value="Papain-like_cys_pep_sf"/>
</dbReference>
<evidence type="ECO:0000256" key="3">
    <source>
        <dbReference type="ARBA" id="ARBA00022801"/>
    </source>
</evidence>
<dbReference type="Pfam" id="PF12913">
    <property type="entry name" value="SH3_6"/>
    <property type="match status" value="1"/>
</dbReference>
<keyword evidence="2" id="KW-0645">Protease</keyword>
<evidence type="ECO:0000256" key="5">
    <source>
        <dbReference type="SAM" id="SignalP"/>
    </source>
</evidence>
<evidence type="ECO:0000256" key="1">
    <source>
        <dbReference type="ARBA" id="ARBA00007074"/>
    </source>
</evidence>
<dbReference type="InterPro" id="IPR000064">
    <property type="entry name" value="NLP_P60_dom"/>
</dbReference>
<dbReference type="Pfam" id="PF00877">
    <property type="entry name" value="NLPC_P60"/>
    <property type="match status" value="1"/>
</dbReference>